<evidence type="ECO:0000313" key="8">
    <source>
        <dbReference type="Proteomes" id="UP000226431"/>
    </source>
</evidence>
<dbReference type="PANTHER" id="PTHR13477">
    <property type="entry name" value="MITOCHONDRIAL 39S RIBOSOMAL PROTEIN L49"/>
    <property type="match status" value="1"/>
</dbReference>
<dbReference type="Proteomes" id="UP000226431">
    <property type="component" value="Unassembled WGS sequence"/>
</dbReference>
<reference evidence="7 8" key="1">
    <citation type="submission" date="2017-06" db="EMBL/GenBank/DDBJ databases">
        <title>Ant-infecting Ophiocordyceps genomes reveal a high diversity of potential behavioral manipulation genes and a possible major role for enterotoxins.</title>
        <authorList>
            <person name="De Bekker C."/>
            <person name="Evans H.C."/>
            <person name="Brachmann A."/>
            <person name="Hughes D.P."/>
        </authorList>
    </citation>
    <scope>NUCLEOTIDE SEQUENCE [LARGE SCALE GENOMIC DNA]</scope>
    <source>
        <strain evidence="7 8">Map16</strain>
    </source>
</reference>
<dbReference type="GO" id="GO:0003735">
    <property type="term" value="F:structural constituent of ribosome"/>
    <property type="evidence" value="ECO:0007669"/>
    <property type="project" value="InterPro"/>
</dbReference>
<evidence type="ECO:0000256" key="3">
    <source>
        <dbReference type="ARBA" id="ARBA00022980"/>
    </source>
</evidence>
<protein>
    <recommendedName>
        <fullName evidence="6">Large ribosomal subunit protein mL49</fullName>
    </recommendedName>
</protein>
<evidence type="ECO:0000256" key="4">
    <source>
        <dbReference type="ARBA" id="ARBA00023128"/>
    </source>
</evidence>
<comment type="similarity">
    <text evidence="2">Belongs to the mitochondrion-specific ribosomal protein mL49 family.</text>
</comment>
<dbReference type="Pfam" id="PF05046">
    <property type="entry name" value="Img2"/>
    <property type="match status" value="1"/>
</dbReference>
<name>A0A2C5YYI6_9HYPO</name>
<keyword evidence="8" id="KW-1185">Reference proteome</keyword>
<comment type="subcellular location">
    <subcellularLocation>
        <location evidence="1">Mitochondrion</location>
    </subcellularLocation>
</comment>
<accession>A0A2C5YYI6</accession>
<keyword evidence="4" id="KW-0496">Mitochondrion</keyword>
<dbReference type="EMBL" id="NJES01000391">
    <property type="protein sequence ID" value="PHH72816.1"/>
    <property type="molecule type" value="Genomic_DNA"/>
</dbReference>
<organism evidence="7 8">
    <name type="scientific">Ophiocordyceps camponoti-rufipedis</name>
    <dbReference type="NCBI Taxonomy" id="2004952"/>
    <lineage>
        <taxon>Eukaryota</taxon>
        <taxon>Fungi</taxon>
        <taxon>Dikarya</taxon>
        <taxon>Ascomycota</taxon>
        <taxon>Pezizomycotina</taxon>
        <taxon>Sordariomycetes</taxon>
        <taxon>Hypocreomycetidae</taxon>
        <taxon>Hypocreales</taxon>
        <taxon>Ophiocordycipitaceae</taxon>
        <taxon>Ophiocordyceps</taxon>
    </lineage>
</organism>
<sequence>MNRLFTPRIFAPRLFRAFVSTTPSPSVRTGSVPPLTAVEQKPEAPAGASIEAAIKAPAEATTEAPAKFSVGVLSGASIEALAEAPAEETTEAPAKFSVGAPSGASIEALAIAPAEATTEAPAKFSVGAPSGASIEALAEALAEAQPSIQTEASPSTSPNQPEDLPIVIIPADGPDPSELPYHIRRSKSLQLPIYIVNRQITRIKGVTGDLVKLRDAVIKDLCINPGHVWINPTTKHLNIKGDVTKTMKTYLIKQGF</sequence>
<dbReference type="STRING" id="2004952.A0A2C5YYI6"/>
<dbReference type="AlphaFoldDB" id="A0A2C5YYI6"/>
<gene>
    <name evidence="7" type="ORF">CDD80_4250</name>
</gene>
<evidence type="ECO:0000256" key="5">
    <source>
        <dbReference type="ARBA" id="ARBA00023274"/>
    </source>
</evidence>
<evidence type="ECO:0000256" key="6">
    <source>
        <dbReference type="ARBA" id="ARBA00035191"/>
    </source>
</evidence>
<dbReference type="GO" id="GO:0006412">
    <property type="term" value="P:translation"/>
    <property type="evidence" value="ECO:0007669"/>
    <property type="project" value="InterPro"/>
</dbReference>
<evidence type="ECO:0000313" key="7">
    <source>
        <dbReference type="EMBL" id="PHH72816.1"/>
    </source>
</evidence>
<evidence type="ECO:0000256" key="2">
    <source>
        <dbReference type="ARBA" id="ARBA00005677"/>
    </source>
</evidence>
<dbReference type="OrthoDB" id="4921254at2759"/>
<dbReference type="GO" id="GO:0005762">
    <property type="term" value="C:mitochondrial large ribosomal subunit"/>
    <property type="evidence" value="ECO:0007669"/>
    <property type="project" value="TreeGrafter"/>
</dbReference>
<dbReference type="Gene3D" id="3.30.780.10">
    <property type="entry name" value="SUI1-like domain"/>
    <property type="match status" value="1"/>
</dbReference>
<proteinExistence type="inferred from homology"/>
<dbReference type="InterPro" id="IPR007740">
    <property type="entry name" value="Ribosomal_mL49"/>
</dbReference>
<dbReference type="PANTHER" id="PTHR13477:SF0">
    <property type="entry name" value="LARGE RIBOSOMAL SUBUNIT PROTEIN ML49"/>
    <property type="match status" value="1"/>
</dbReference>
<keyword evidence="3" id="KW-0689">Ribosomal protein</keyword>
<keyword evidence="5" id="KW-0687">Ribonucleoprotein</keyword>
<comment type="caution">
    <text evidence="7">The sequence shown here is derived from an EMBL/GenBank/DDBJ whole genome shotgun (WGS) entry which is preliminary data.</text>
</comment>
<evidence type="ECO:0000256" key="1">
    <source>
        <dbReference type="ARBA" id="ARBA00004173"/>
    </source>
</evidence>